<name>A0A1C3P9S2_9ACTN</name>
<evidence type="ECO:0000313" key="2">
    <source>
        <dbReference type="EMBL" id="SBW26594.1"/>
    </source>
</evidence>
<evidence type="ECO:0000259" key="1">
    <source>
        <dbReference type="Pfam" id="PF18495"/>
    </source>
</evidence>
<dbReference type="AlphaFoldDB" id="A0A1C3P9S2"/>
<dbReference type="Gene3D" id="1.10.8.1050">
    <property type="entry name" value="Antitoxin VbhA-like"/>
    <property type="match status" value="1"/>
</dbReference>
<dbReference type="EMBL" id="FLUV01002099">
    <property type="protein sequence ID" value="SBW26594.1"/>
    <property type="molecule type" value="Genomic_DNA"/>
</dbReference>
<reference evidence="3" key="1">
    <citation type="submission" date="2016-02" db="EMBL/GenBank/DDBJ databases">
        <authorList>
            <person name="Wibberg D."/>
        </authorList>
    </citation>
    <scope>NUCLEOTIDE SEQUENCE [LARGE SCALE GENOMIC DNA]</scope>
</reference>
<dbReference type="InterPro" id="IPR043038">
    <property type="entry name" value="VbhA_sf"/>
</dbReference>
<gene>
    <name evidence="2" type="ORF">FDG2_4978</name>
</gene>
<dbReference type="InterPro" id="IPR041535">
    <property type="entry name" value="VbhA"/>
</dbReference>
<feature type="domain" description="Antitoxin VbhA" evidence="1">
    <location>
        <begin position="1"/>
        <end position="35"/>
    </location>
</feature>
<protein>
    <recommendedName>
        <fullName evidence="1">Antitoxin VbhA domain-containing protein</fullName>
    </recommendedName>
</protein>
<dbReference type="Proteomes" id="UP000199013">
    <property type="component" value="Unassembled WGS sequence"/>
</dbReference>
<accession>A0A1C3P9S2</accession>
<sequence length="39" mass="4378">MRAEGLAAGADAEAITERWVRGEISTVRMRELIRQLYAS</sequence>
<dbReference type="Pfam" id="PF18495">
    <property type="entry name" value="VbhA"/>
    <property type="match status" value="1"/>
</dbReference>
<evidence type="ECO:0000313" key="3">
    <source>
        <dbReference type="Proteomes" id="UP000199013"/>
    </source>
</evidence>
<keyword evidence="3" id="KW-1185">Reference proteome</keyword>
<organism evidence="2 3">
    <name type="scientific">Candidatus Protofrankia californiensis</name>
    <dbReference type="NCBI Taxonomy" id="1839754"/>
    <lineage>
        <taxon>Bacteria</taxon>
        <taxon>Bacillati</taxon>
        <taxon>Actinomycetota</taxon>
        <taxon>Actinomycetes</taxon>
        <taxon>Frankiales</taxon>
        <taxon>Frankiaceae</taxon>
        <taxon>Protofrankia</taxon>
    </lineage>
</organism>
<proteinExistence type="predicted"/>